<keyword evidence="3" id="KW-0862">Zinc</keyword>
<keyword evidence="1" id="KW-0479">Metal-binding</keyword>
<keyword evidence="4 5" id="KW-0238">DNA-binding</keyword>
<dbReference type="SUPFAM" id="SSF57716">
    <property type="entry name" value="Glucocorticoid receptor-like (DNA-binding domain)"/>
    <property type="match status" value="1"/>
</dbReference>
<keyword evidence="7" id="KW-1185">Reference proteome</keyword>
<evidence type="ECO:0000259" key="6">
    <source>
        <dbReference type="PROSITE" id="PS50950"/>
    </source>
</evidence>
<evidence type="ECO:0000313" key="8">
    <source>
        <dbReference type="RefSeq" id="XP_014667353.1"/>
    </source>
</evidence>
<protein>
    <submittedName>
        <fullName evidence="8">THAP domain-containing protein 2-like isoform X2</fullName>
    </submittedName>
</protein>
<dbReference type="PANTHER" id="PTHR47696">
    <property type="entry name" value="THAP DOMAIN-CONTAINING PROTEIN 2"/>
    <property type="match status" value="1"/>
</dbReference>
<name>A0ABM1E582_PRICU</name>
<dbReference type="InterPro" id="IPR026521">
    <property type="entry name" value="THAP2"/>
</dbReference>
<reference evidence="8" key="1">
    <citation type="submission" date="2025-08" db="UniProtKB">
        <authorList>
            <consortium name="RefSeq"/>
        </authorList>
    </citation>
    <scope>IDENTIFICATION</scope>
</reference>
<evidence type="ECO:0000256" key="1">
    <source>
        <dbReference type="ARBA" id="ARBA00022723"/>
    </source>
</evidence>
<accession>A0ABM1E582</accession>
<dbReference type="PANTHER" id="PTHR47696:SF2">
    <property type="entry name" value="PROVISIONAL ORTHOLOG OF THAP DOMAIN CONTAINING 1"/>
    <property type="match status" value="1"/>
</dbReference>
<dbReference type="PROSITE" id="PS50950">
    <property type="entry name" value="ZF_THAP"/>
    <property type="match status" value="1"/>
</dbReference>
<dbReference type="InterPro" id="IPR006612">
    <property type="entry name" value="THAP_Znf"/>
</dbReference>
<evidence type="ECO:0000256" key="4">
    <source>
        <dbReference type="ARBA" id="ARBA00023125"/>
    </source>
</evidence>
<gene>
    <name evidence="8" type="primary">LOC106808942</name>
</gene>
<dbReference type="GeneID" id="106808942"/>
<keyword evidence="2 5" id="KW-0863">Zinc-finger</keyword>
<feature type="domain" description="THAP-type" evidence="6">
    <location>
        <begin position="1"/>
        <end position="83"/>
    </location>
</feature>
<dbReference type="Gene3D" id="6.20.210.20">
    <property type="entry name" value="THAP domain"/>
    <property type="match status" value="1"/>
</dbReference>
<evidence type="ECO:0000256" key="3">
    <source>
        <dbReference type="ARBA" id="ARBA00022833"/>
    </source>
</evidence>
<dbReference type="SMART" id="SM00980">
    <property type="entry name" value="THAP"/>
    <property type="match status" value="1"/>
</dbReference>
<sequence length="175" mass="20361">MPDYCCAYNCRNCRSKATKAAKITFHKFPKDDQRRKEWTESLRRKDFQPSEASSLCSEHFTDDCFDRTGQTVRLRDTAIPSIYNFPGQFKVALCEHAYALTTDLDALKVRIMAAEATRDYKDKSLRNSKAREARLQVMCSKLCHKLRAHNLLTGRVRQQLDRIYSDHCYRVGNLV</sequence>
<dbReference type="SMART" id="SM00692">
    <property type="entry name" value="DM3"/>
    <property type="match status" value="1"/>
</dbReference>
<evidence type="ECO:0000256" key="5">
    <source>
        <dbReference type="PROSITE-ProRule" id="PRU00309"/>
    </source>
</evidence>
<dbReference type="RefSeq" id="XP_014667353.1">
    <property type="nucleotide sequence ID" value="XM_014811867.1"/>
</dbReference>
<evidence type="ECO:0000256" key="2">
    <source>
        <dbReference type="ARBA" id="ARBA00022771"/>
    </source>
</evidence>
<evidence type="ECO:0000313" key="7">
    <source>
        <dbReference type="Proteomes" id="UP000695022"/>
    </source>
</evidence>
<dbReference type="InterPro" id="IPR038441">
    <property type="entry name" value="THAP_Znf_sf"/>
</dbReference>
<dbReference type="Pfam" id="PF05485">
    <property type="entry name" value="THAP"/>
    <property type="match status" value="1"/>
</dbReference>
<organism evidence="7 8">
    <name type="scientific">Priapulus caudatus</name>
    <name type="common">Priapulid worm</name>
    <dbReference type="NCBI Taxonomy" id="37621"/>
    <lineage>
        <taxon>Eukaryota</taxon>
        <taxon>Metazoa</taxon>
        <taxon>Ecdysozoa</taxon>
        <taxon>Scalidophora</taxon>
        <taxon>Priapulida</taxon>
        <taxon>Priapulimorpha</taxon>
        <taxon>Priapulimorphida</taxon>
        <taxon>Priapulidae</taxon>
        <taxon>Priapulus</taxon>
    </lineage>
</organism>
<dbReference type="Proteomes" id="UP000695022">
    <property type="component" value="Unplaced"/>
</dbReference>
<proteinExistence type="predicted"/>